<feature type="compositionally biased region" description="Low complexity" evidence="1">
    <location>
        <begin position="62"/>
        <end position="85"/>
    </location>
</feature>
<feature type="compositionally biased region" description="Low complexity" evidence="1">
    <location>
        <begin position="732"/>
        <end position="741"/>
    </location>
</feature>
<feature type="region of interest" description="Disordered" evidence="1">
    <location>
        <begin position="489"/>
        <end position="524"/>
    </location>
</feature>
<comment type="caution">
    <text evidence="2">The sequence shown here is derived from an EMBL/GenBank/DDBJ whole genome shotgun (WGS) entry which is preliminary data.</text>
</comment>
<dbReference type="AlphaFoldDB" id="A0AAW0D0D5"/>
<evidence type="ECO:0000313" key="2">
    <source>
        <dbReference type="EMBL" id="KAK7045576.1"/>
    </source>
</evidence>
<keyword evidence="3" id="KW-1185">Reference proteome</keyword>
<dbReference type="EMBL" id="JAYKXP010000024">
    <property type="protein sequence ID" value="KAK7045576.1"/>
    <property type="molecule type" value="Genomic_DNA"/>
</dbReference>
<gene>
    <name evidence="2" type="ORF">VNI00_007408</name>
</gene>
<feature type="compositionally biased region" description="Low complexity" evidence="1">
    <location>
        <begin position="361"/>
        <end position="385"/>
    </location>
</feature>
<sequence length="753" mass="82388">MPARSRVFSELAAEENAENGSSLSTFGLQLQDLPRPKRRKRNGMNARFDRMVEAMNVTHLPSSSSIRSRSRTRTGSSSASGSSLSYAPPDTPVDAYYDGLKAGALGEGFSVLKMKGSGRFLDEDSYSVVQDTDEPDSELPTWLSDTFSTLSKHHPLRMLIPKSYVPINPIEEESENHFAYGPDSHLLQSSQVLTHARASSEHADFEKQNLASPIAFKSTPASLETLEETPFSKPGPASSVIYSPFARSPMPLLPPTMPVAEYHTPALLHSAPSATADVDHNSLTRMRHTNTVAAHTLSEFCSSSPGVMAPRKSRLPAGHFVFSPRVALTSPMTRSHSDCRESEPPDDYPYHRIRPTPTPPLYYTTNHPDISYSSEHPPSSSYPTSQISVTEHPSCASPAPPMSHSFRDPDFSDASAFSTPGPGYYASRPPDSAPASSSSDPIVEDHFGMDVDIDGLEFQWKAFNRKGEEVSTGDTTEAVLPPPLKLTSKFKPCLRPKPGISRSRSSSPDANALQDSLDRNSQPDRSYLSFQKHVNTIEIACHPDIQRSSATDEFPFVNTTVPDSGNEPYEFYDPRHSDGLPEELYQTQPLHDHDVASQPESTPRQTTVAPVPPERPESTCPFAFSVPPQPIQVSMKAQQADLSMNALSRTDSVALPEREFSNESEYAEVQDPRTPSPSQLVFAPAPGIFISPLRGSSSTDEQIRGLDTTTGHLLDALDHVCEETGKENGECLQSSQLSTSTDSIRSWGDLEDN</sequence>
<name>A0AAW0D0D5_9AGAR</name>
<dbReference type="Proteomes" id="UP001383192">
    <property type="component" value="Unassembled WGS sequence"/>
</dbReference>
<feature type="region of interest" description="Disordered" evidence="1">
    <location>
        <begin position="59"/>
        <end position="88"/>
    </location>
</feature>
<evidence type="ECO:0000313" key="3">
    <source>
        <dbReference type="Proteomes" id="UP001383192"/>
    </source>
</evidence>
<evidence type="ECO:0000256" key="1">
    <source>
        <dbReference type="SAM" id="MobiDB-lite"/>
    </source>
</evidence>
<feature type="region of interest" description="Disordered" evidence="1">
    <location>
        <begin position="1"/>
        <end position="41"/>
    </location>
</feature>
<feature type="compositionally biased region" description="Polar residues" evidence="1">
    <location>
        <begin position="598"/>
        <end position="608"/>
    </location>
</feature>
<feature type="region of interest" description="Disordered" evidence="1">
    <location>
        <begin position="593"/>
        <end position="615"/>
    </location>
</feature>
<feature type="region of interest" description="Disordered" evidence="1">
    <location>
        <begin position="331"/>
        <end position="446"/>
    </location>
</feature>
<reference evidence="2 3" key="1">
    <citation type="submission" date="2024-01" db="EMBL/GenBank/DDBJ databases">
        <title>A draft genome for a cacao thread blight-causing isolate of Paramarasmius palmivorus.</title>
        <authorList>
            <person name="Baruah I.K."/>
            <person name="Bukari Y."/>
            <person name="Amoako-Attah I."/>
            <person name="Meinhardt L.W."/>
            <person name="Bailey B.A."/>
            <person name="Cohen S.P."/>
        </authorList>
    </citation>
    <scope>NUCLEOTIDE SEQUENCE [LARGE SCALE GENOMIC DNA]</scope>
    <source>
        <strain evidence="2 3">GH-12</strain>
    </source>
</reference>
<protein>
    <submittedName>
        <fullName evidence="2">Uncharacterized protein</fullName>
    </submittedName>
</protein>
<feature type="region of interest" description="Disordered" evidence="1">
    <location>
        <begin position="725"/>
        <end position="753"/>
    </location>
</feature>
<feature type="compositionally biased region" description="Polar residues" evidence="1">
    <location>
        <begin position="18"/>
        <end position="28"/>
    </location>
</feature>
<accession>A0AAW0D0D5</accession>
<organism evidence="2 3">
    <name type="scientific">Paramarasmius palmivorus</name>
    <dbReference type="NCBI Taxonomy" id="297713"/>
    <lineage>
        <taxon>Eukaryota</taxon>
        <taxon>Fungi</taxon>
        <taxon>Dikarya</taxon>
        <taxon>Basidiomycota</taxon>
        <taxon>Agaricomycotina</taxon>
        <taxon>Agaricomycetes</taxon>
        <taxon>Agaricomycetidae</taxon>
        <taxon>Agaricales</taxon>
        <taxon>Marasmiineae</taxon>
        <taxon>Marasmiaceae</taxon>
        <taxon>Paramarasmius</taxon>
    </lineage>
</organism>
<proteinExistence type="predicted"/>
<feature type="compositionally biased region" description="Low complexity" evidence="1">
    <location>
        <begin position="426"/>
        <end position="441"/>
    </location>
</feature>